<keyword evidence="2" id="KW-0119">Carbohydrate metabolism</keyword>
<dbReference type="PANTHER" id="PTHR30344">
    <property type="entry name" value="6-PHOSPHOGLUCONOLACTONASE-RELATED"/>
    <property type="match status" value="1"/>
</dbReference>
<evidence type="ECO:0000313" key="4">
    <source>
        <dbReference type="Proteomes" id="UP000193431"/>
    </source>
</evidence>
<comment type="similarity">
    <text evidence="1">Belongs to the cycloisomerase 2 family.</text>
</comment>
<gene>
    <name evidence="3" type="ORF">BST97_04225</name>
</gene>
<dbReference type="OrthoDB" id="9790815at2"/>
<dbReference type="InterPro" id="IPR015943">
    <property type="entry name" value="WD40/YVTN_repeat-like_dom_sf"/>
</dbReference>
<evidence type="ECO:0000256" key="2">
    <source>
        <dbReference type="ARBA" id="ARBA00022526"/>
    </source>
</evidence>
<reference evidence="3 4" key="1">
    <citation type="submission" date="2016-11" db="EMBL/GenBank/DDBJ databases">
        <title>Trade-off between light-utilization and light-protection in marine flavobacteria.</title>
        <authorList>
            <person name="Kumagai Y."/>
        </authorList>
    </citation>
    <scope>NUCLEOTIDE SEQUENCE [LARGE SCALE GENOMIC DNA]</scope>
    <source>
        <strain evidence="3 4">JCM 13191</strain>
    </source>
</reference>
<organism evidence="3 4">
    <name type="scientific">Nonlabens spongiae</name>
    <dbReference type="NCBI Taxonomy" id="331648"/>
    <lineage>
        <taxon>Bacteria</taxon>
        <taxon>Pseudomonadati</taxon>
        <taxon>Bacteroidota</taxon>
        <taxon>Flavobacteriia</taxon>
        <taxon>Flavobacteriales</taxon>
        <taxon>Flavobacteriaceae</taxon>
        <taxon>Nonlabens</taxon>
    </lineage>
</organism>
<dbReference type="GO" id="GO:0006006">
    <property type="term" value="P:glucose metabolic process"/>
    <property type="evidence" value="ECO:0007669"/>
    <property type="project" value="UniProtKB-KW"/>
</dbReference>
<sequence>MMVISCNHQNREMQNDTVSSDQQLFYVGTYTGGESKGIYKYALNEKGELENLGIVAETINPSYLALSKDGKSLVAVNEKDLGTITAFKIQGDSLIHQDQVSSGGIHPCFVTINERNEILVANYSSGTVSLLTLEENGSLSDLKFIEQHTGKGTTDRQQGPHAHSAYFLPDSKQQVVTVDLGTDELWFSELQNDKMIITDTLAMGPGAGPRHLAFHATKPIIYVLNELNNTISLVKKNKDTYELGQSYSTLPEGFNGFSKAADIHLSPDGKFLYASNRGRNSIVIYRVLDNGSLKQIGFESTRGQDPRNFSLSPDGNFVLVANQNSNNIVCFQRDSSTGKLSFLNDVEAPEPVCILFEN</sequence>
<keyword evidence="4" id="KW-1185">Reference proteome</keyword>
<dbReference type="AlphaFoldDB" id="A0A1W6MP27"/>
<evidence type="ECO:0000256" key="1">
    <source>
        <dbReference type="ARBA" id="ARBA00005564"/>
    </source>
</evidence>
<proteinExistence type="inferred from homology"/>
<name>A0A1W6MP27_9FLAO</name>
<dbReference type="GO" id="GO:0017057">
    <property type="term" value="F:6-phosphogluconolactonase activity"/>
    <property type="evidence" value="ECO:0007669"/>
    <property type="project" value="TreeGrafter"/>
</dbReference>
<dbReference type="Pfam" id="PF10282">
    <property type="entry name" value="Lactonase"/>
    <property type="match status" value="1"/>
</dbReference>
<dbReference type="GO" id="GO:0005829">
    <property type="term" value="C:cytosol"/>
    <property type="evidence" value="ECO:0007669"/>
    <property type="project" value="TreeGrafter"/>
</dbReference>
<evidence type="ECO:0000313" key="3">
    <source>
        <dbReference type="EMBL" id="ARN79373.1"/>
    </source>
</evidence>
<keyword evidence="2" id="KW-0313">Glucose metabolism</keyword>
<accession>A0A1W6MP27</accession>
<dbReference type="SUPFAM" id="SSF51004">
    <property type="entry name" value="C-terminal (heme d1) domain of cytochrome cd1-nitrite reductase"/>
    <property type="match status" value="1"/>
</dbReference>
<dbReference type="InterPro" id="IPR019405">
    <property type="entry name" value="Lactonase_7-beta_prop"/>
</dbReference>
<dbReference type="PANTHER" id="PTHR30344:SF1">
    <property type="entry name" value="6-PHOSPHOGLUCONOLACTONASE"/>
    <property type="match status" value="1"/>
</dbReference>
<dbReference type="EMBL" id="CP019344">
    <property type="protein sequence ID" value="ARN79373.1"/>
    <property type="molecule type" value="Genomic_DNA"/>
</dbReference>
<dbReference type="InterPro" id="IPR011048">
    <property type="entry name" value="Haem_d1_sf"/>
</dbReference>
<dbReference type="InterPro" id="IPR050282">
    <property type="entry name" value="Cycloisomerase_2"/>
</dbReference>
<dbReference type="Gene3D" id="2.130.10.10">
    <property type="entry name" value="YVTN repeat-like/Quinoprotein amine dehydrogenase"/>
    <property type="match status" value="1"/>
</dbReference>
<dbReference type="STRING" id="331648.BST97_04225"/>
<dbReference type="Proteomes" id="UP000193431">
    <property type="component" value="Chromosome"/>
</dbReference>
<protein>
    <submittedName>
        <fullName evidence="3">6-phosphogluconolactonase</fullName>
    </submittedName>
</protein>